<evidence type="ECO:0000313" key="4">
    <source>
        <dbReference type="RefSeq" id="XP_006869111.1"/>
    </source>
</evidence>
<evidence type="ECO:0000256" key="1">
    <source>
        <dbReference type="SAM" id="MobiDB-lite"/>
    </source>
</evidence>
<dbReference type="InterPro" id="IPR001909">
    <property type="entry name" value="KRAB"/>
</dbReference>
<reference evidence="4" key="1">
    <citation type="submission" date="2025-08" db="UniProtKB">
        <authorList>
            <consortium name="RefSeq"/>
        </authorList>
    </citation>
    <scope>IDENTIFICATION</scope>
    <source>
        <tissue evidence="4">Spleen</tissue>
    </source>
</reference>
<accession>A0A9B0TS75</accession>
<dbReference type="InterPro" id="IPR036051">
    <property type="entry name" value="KRAB_dom_sf"/>
</dbReference>
<feature type="compositionally biased region" description="Pro residues" evidence="1">
    <location>
        <begin position="12"/>
        <end position="22"/>
    </location>
</feature>
<dbReference type="CDD" id="cd07765">
    <property type="entry name" value="KRAB_A-box"/>
    <property type="match status" value="1"/>
</dbReference>
<protein>
    <submittedName>
        <fullName evidence="4">Uncharacterized protein LOC102833809</fullName>
    </submittedName>
</protein>
<dbReference type="PROSITE" id="PS50805">
    <property type="entry name" value="KRAB"/>
    <property type="match status" value="1"/>
</dbReference>
<dbReference type="Gene3D" id="6.10.140.140">
    <property type="match status" value="1"/>
</dbReference>
<feature type="domain" description="KRAB" evidence="2">
    <location>
        <begin position="227"/>
        <end position="315"/>
    </location>
</feature>
<name>A0A9B0TS75_CHRAS</name>
<feature type="region of interest" description="Disordered" evidence="1">
    <location>
        <begin position="1"/>
        <end position="69"/>
    </location>
</feature>
<proteinExistence type="predicted"/>
<gene>
    <name evidence="4" type="primary">LOC102833809</name>
</gene>
<evidence type="ECO:0000259" key="2">
    <source>
        <dbReference type="PROSITE" id="PS50805"/>
    </source>
</evidence>
<dbReference type="SMART" id="SM00349">
    <property type="entry name" value="KRAB"/>
    <property type="match status" value="1"/>
</dbReference>
<dbReference type="InterPro" id="IPR050169">
    <property type="entry name" value="Krueppel_C2H2_ZnF"/>
</dbReference>
<dbReference type="SUPFAM" id="SSF109640">
    <property type="entry name" value="KRAB domain (Kruppel-associated box)"/>
    <property type="match status" value="1"/>
</dbReference>
<dbReference type="AlphaFoldDB" id="A0A9B0TS75"/>
<dbReference type="Proteomes" id="UP000504623">
    <property type="component" value="Unplaced"/>
</dbReference>
<keyword evidence="3" id="KW-1185">Reference proteome</keyword>
<dbReference type="GO" id="GO:0006355">
    <property type="term" value="P:regulation of DNA-templated transcription"/>
    <property type="evidence" value="ECO:0007669"/>
    <property type="project" value="InterPro"/>
</dbReference>
<dbReference type="OrthoDB" id="9892686at2759"/>
<dbReference type="GeneID" id="102833809"/>
<organism evidence="3 4">
    <name type="scientific">Chrysochloris asiatica</name>
    <name type="common">Cape golden mole</name>
    <dbReference type="NCBI Taxonomy" id="185453"/>
    <lineage>
        <taxon>Eukaryota</taxon>
        <taxon>Metazoa</taxon>
        <taxon>Chordata</taxon>
        <taxon>Craniata</taxon>
        <taxon>Vertebrata</taxon>
        <taxon>Euteleostomi</taxon>
        <taxon>Mammalia</taxon>
        <taxon>Eutheria</taxon>
        <taxon>Afrotheria</taxon>
        <taxon>Chrysochloridae</taxon>
        <taxon>Chrysochlorinae</taxon>
        <taxon>Chrysochloris</taxon>
    </lineage>
</organism>
<sequence length="371" mass="40972">MGSHTGTIVKAPPHPGPTPLPPGLRSRSKNEQQLHVGSGPAGGRRKAQANRKAACPHTSRMRGFDPTAQSRPCERKLEIFCPEIGGCGPPFQEVPPITNLAVPHLFRSRRARNRNRKYRPWSLRRGLSPGLSPPLRAVCAALQGGVGPASPSRPGLGFPDTTVQRGLETEGPWENGMKRDVLASPLLNLASRVCRQAHTMAATDVDSTQVGVIPGRAGPYGMFQVSVAFEDVAVDFTPEEWMLLDPSQRTLYREVMMETYRNLASLEKGPIGDLSEDVCFVFCFSTFSMYYSLVGISPALDLWCPKDALHSRLFLLDQSTTTNMNPLPHQSCAFLLRLESKTRHSESWLTIALSRCFILEQVRPHSELLHE</sequence>
<dbReference type="PANTHER" id="PTHR23232:SF151">
    <property type="entry name" value="EXPRESSED SEQUENCE AW146154-RELATED"/>
    <property type="match status" value="1"/>
</dbReference>
<dbReference type="RefSeq" id="XP_006869111.1">
    <property type="nucleotide sequence ID" value="XM_006869049.1"/>
</dbReference>
<dbReference type="Pfam" id="PF01352">
    <property type="entry name" value="KRAB"/>
    <property type="match status" value="1"/>
</dbReference>
<dbReference type="PANTHER" id="PTHR23232">
    <property type="entry name" value="KRAB DOMAIN C2H2 ZINC FINGER"/>
    <property type="match status" value="1"/>
</dbReference>
<evidence type="ECO:0000313" key="3">
    <source>
        <dbReference type="Proteomes" id="UP000504623"/>
    </source>
</evidence>